<dbReference type="EMBL" id="AYXT01000014">
    <property type="protein sequence ID" value="ETF00360.1"/>
    <property type="molecule type" value="Genomic_DNA"/>
</dbReference>
<evidence type="ECO:0000313" key="2">
    <source>
        <dbReference type="Proteomes" id="UP000018733"/>
    </source>
</evidence>
<dbReference type="InterPro" id="IPR007523">
    <property type="entry name" value="NDUFAF3/AAMDC"/>
</dbReference>
<dbReference type="SUPFAM" id="SSF64076">
    <property type="entry name" value="MTH938-like"/>
    <property type="match status" value="1"/>
</dbReference>
<evidence type="ECO:0000313" key="1">
    <source>
        <dbReference type="EMBL" id="ETF00360.1"/>
    </source>
</evidence>
<dbReference type="Proteomes" id="UP000018733">
    <property type="component" value="Unassembled WGS sequence"/>
</dbReference>
<dbReference type="AlphaFoldDB" id="V8QM17"/>
<comment type="caution">
    <text evidence="1">The sequence shown here is derived from an EMBL/GenBank/DDBJ whole genome shotgun (WGS) entry which is preliminary data.</text>
</comment>
<dbReference type="OrthoDB" id="9800373at2"/>
<dbReference type="PATRIC" id="fig|1424334.3.peg.4321"/>
<proteinExistence type="predicted"/>
<dbReference type="eggNOG" id="COG3737">
    <property type="taxonomic scope" value="Bacteria"/>
</dbReference>
<name>V8QM17_9BURK</name>
<dbReference type="HOGENOM" id="CLU_074390_2_1_4"/>
<sequence>MELKREQPNALNTVTRYGDQFIEVNEIQYTHAIAFRPEGAIRPWNVTSVSDITTEQLILAADMRKEAGNAIDFLDDNAPACRYENAPEILLVGTGARQHFLPVAVTAPLLAARVGIEAMDSKAAARTYNVLMAEGRNVAVALMLTEGE</sequence>
<dbReference type="RefSeq" id="WP_024007226.1">
    <property type="nucleotide sequence ID" value="NZ_KI650983.1"/>
</dbReference>
<evidence type="ECO:0008006" key="3">
    <source>
        <dbReference type="Google" id="ProtNLM"/>
    </source>
</evidence>
<dbReference type="STRING" id="1424334.W822_21565"/>
<organism evidence="1 2">
    <name type="scientific">Advenella kashmirensis W13003</name>
    <dbReference type="NCBI Taxonomy" id="1424334"/>
    <lineage>
        <taxon>Bacteria</taxon>
        <taxon>Pseudomonadati</taxon>
        <taxon>Pseudomonadota</taxon>
        <taxon>Betaproteobacteria</taxon>
        <taxon>Burkholderiales</taxon>
        <taxon>Alcaligenaceae</taxon>
    </lineage>
</organism>
<reference evidence="1 2" key="1">
    <citation type="journal article" date="2014" name="Genome Announc.">
        <title>Draft Genome Sequence of Advenella kashmirensis Strain W13003, a Polycyclic Aromatic Hydrocarbon-Degrading Bacterium.</title>
        <authorList>
            <person name="Wang X."/>
            <person name="Jin D."/>
            <person name="Zhou L."/>
            <person name="Wu L."/>
            <person name="An W."/>
            <person name="Zhao L."/>
        </authorList>
    </citation>
    <scope>NUCLEOTIDE SEQUENCE [LARGE SCALE GENOMIC DNA]</scope>
    <source>
        <strain evidence="1 2">W13003</strain>
    </source>
</reference>
<protein>
    <recommendedName>
        <fullName evidence="3">Xcc1710-like domain-containing protein</fullName>
    </recommendedName>
</protein>
<accession>V8QM17</accession>
<dbReference type="PANTHER" id="PTHR21192">
    <property type="entry name" value="NUCLEAR PROTEIN E3-3"/>
    <property type="match status" value="1"/>
</dbReference>
<dbReference type="InterPro" id="IPR036748">
    <property type="entry name" value="MTH938-like_sf"/>
</dbReference>
<dbReference type="PANTHER" id="PTHR21192:SF2">
    <property type="entry name" value="NADH DEHYDROGENASE [UBIQUINONE] 1 ALPHA SUBCOMPLEX ASSEMBLY FACTOR 3"/>
    <property type="match status" value="1"/>
</dbReference>
<dbReference type="Pfam" id="PF04430">
    <property type="entry name" value="DUF498"/>
    <property type="match status" value="1"/>
</dbReference>
<dbReference type="Gene3D" id="3.40.1230.10">
    <property type="entry name" value="MTH938-like"/>
    <property type="match status" value="1"/>
</dbReference>
<keyword evidence="2" id="KW-1185">Reference proteome</keyword>
<gene>
    <name evidence="1" type="ORF">W822_21565</name>
</gene>